<feature type="region of interest" description="Disordered" evidence="1">
    <location>
        <begin position="57"/>
        <end position="82"/>
    </location>
</feature>
<evidence type="ECO:0000256" key="1">
    <source>
        <dbReference type="SAM" id="MobiDB-lite"/>
    </source>
</evidence>
<dbReference type="Proteomes" id="UP001651158">
    <property type="component" value="Unassembled WGS sequence"/>
</dbReference>
<dbReference type="EMBL" id="JAKROA010000003">
    <property type="protein sequence ID" value="KAL5108830.1"/>
    <property type="molecule type" value="Genomic_DNA"/>
</dbReference>
<comment type="caution">
    <text evidence="2">The sequence shown here is derived from an EMBL/GenBank/DDBJ whole genome shotgun (WGS) entry which is preliminary data.</text>
</comment>
<reference evidence="2 3" key="1">
    <citation type="journal article" date="2022" name="Front. Cell. Infect. Microbiol.">
        <title>The Genomes of Two Strains of Taenia crassiceps the Animal Model for the Study of Human Cysticercosis.</title>
        <authorList>
            <person name="Bobes R.J."/>
            <person name="Estrada K."/>
            <person name="Rios-Valencia D.G."/>
            <person name="Calderon-Gallegos A."/>
            <person name="de la Torre P."/>
            <person name="Carrero J.C."/>
            <person name="Sanchez-Flores A."/>
            <person name="Laclette J.P."/>
        </authorList>
    </citation>
    <scope>NUCLEOTIDE SEQUENCE [LARGE SCALE GENOMIC DNA]</scope>
    <source>
        <strain evidence="2">WFUcys</strain>
    </source>
</reference>
<proteinExistence type="predicted"/>
<name>A0ABR4QGT7_9CEST</name>
<evidence type="ECO:0000313" key="3">
    <source>
        <dbReference type="Proteomes" id="UP001651158"/>
    </source>
</evidence>
<evidence type="ECO:0008006" key="4">
    <source>
        <dbReference type="Google" id="ProtNLM"/>
    </source>
</evidence>
<evidence type="ECO:0000313" key="2">
    <source>
        <dbReference type="EMBL" id="KAL5108830.1"/>
    </source>
</evidence>
<sequence>MRAQGEVLLFGVAHNRLVEDYHHVEIRSYGGVEQLSRESMNDIAVPETRIKMFNIDQIRPGNGSTTSTSHVQSPLLRGEASERSLENAASADTLKRSRSEVDCIHQMQILRQNSLQARIHKQRDPGKKFTIIADWPHLTTRGWYICKLCKVYECQRTEFQRHLLSEDHKFHRRKEETCGVDVPEAYFTLGEG</sequence>
<organism evidence="2 3">
    <name type="scientific">Taenia crassiceps</name>
    <dbReference type="NCBI Taxonomy" id="6207"/>
    <lineage>
        <taxon>Eukaryota</taxon>
        <taxon>Metazoa</taxon>
        <taxon>Spiralia</taxon>
        <taxon>Lophotrochozoa</taxon>
        <taxon>Platyhelminthes</taxon>
        <taxon>Cestoda</taxon>
        <taxon>Eucestoda</taxon>
        <taxon>Cyclophyllidea</taxon>
        <taxon>Taeniidae</taxon>
        <taxon>Taenia</taxon>
    </lineage>
</organism>
<accession>A0ABR4QGT7</accession>
<gene>
    <name evidence="2" type="ORF">TcWFU_004276</name>
</gene>
<feature type="compositionally biased region" description="Polar residues" evidence="1">
    <location>
        <begin position="62"/>
        <end position="72"/>
    </location>
</feature>
<protein>
    <recommendedName>
        <fullName evidence="4">Matrin-type domain-containing protein</fullName>
    </recommendedName>
</protein>
<keyword evidence="3" id="KW-1185">Reference proteome</keyword>